<reference evidence="1" key="1">
    <citation type="submission" date="2023-10" db="EMBL/GenBank/DDBJ databases">
        <title>Mycolicibacterium fortuitum clinical isolates causing pulmonary infections in humans.</title>
        <authorList>
            <person name="Mejia-Ponce P.M."/>
            <person name="Zenteno-Cuevas R."/>
            <person name="Licona-Cassani C."/>
        </authorList>
    </citation>
    <scope>NUCLEOTIDE SEQUENCE</scope>
    <source>
        <strain evidence="1">M8</strain>
    </source>
</reference>
<accession>A0AAE4VGK9</accession>
<proteinExistence type="predicted"/>
<comment type="caution">
    <text evidence="1">The sequence shown here is derived from an EMBL/GenBank/DDBJ whole genome shotgun (WGS) entry which is preliminary data.</text>
</comment>
<name>A0AAE4VGK9_MYCFO</name>
<organism evidence="1 2">
    <name type="scientific">Mycolicibacterium fortuitum</name>
    <name type="common">Mycobacterium fortuitum</name>
    <dbReference type="NCBI Taxonomy" id="1766"/>
    <lineage>
        <taxon>Bacteria</taxon>
        <taxon>Bacillati</taxon>
        <taxon>Actinomycetota</taxon>
        <taxon>Actinomycetes</taxon>
        <taxon>Mycobacteriales</taxon>
        <taxon>Mycobacteriaceae</taxon>
        <taxon>Mycolicibacterium</taxon>
    </lineage>
</organism>
<dbReference type="Proteomes" id="UP001186041">
    <property type="component" value="Unassembled WGS sequence"/>
</dbReference>
<evidence type="ECO:0000313" key="1">
    <source>
        <dbReference type="EMBL" id="MDV7294377.1"/>
    </source>
</evidence>
<evidence type="ECO:0000313" key="2">
    <source>
        <dbReference type="Proteomes" id="UP001186041"/>
    </source>
</evidence>
<dbReference type="RefSeq" id="WP_317722600.1">
    <property type="nucleotide sequence ID" value="NZ_JAWLVK010000038.1"/>
</dbReference>
<dbReference type="EMBL" id="JAWLVV010000039">
    <property type="protein sequence ID" value="MDV7294377.1"/>
    <property type="molecule type" value="Genomic_DNA"/>
</dbReference>
<gene>
    <name evidence="1" type="ORF">R4485_29905</name>
</gene>
<protein>
    <submittedName>
        <fullName evidence="1">Uncharacterized protein</fullName>
    </submittedName>
</protein>
<dbReference type="AlphaFoldDB" id="A0AAE4VGK9"/>
<sequence>MPEPIVTVWRNLIPHTCSLLYWGRKWRIHKCRPRRVQVWTAHSPVIGGETLVIDTRHLDRKAAYLFRAYHEDGSPIIVTRRTEVPDA</sequence>